<dbReference type="Proteomes" id="UP000012488">
    <property type="component" value="Chromosome"/>
</dbReference>
<evidence type="ECO:0000313" key="3">
    <source>
        <dbReference type="EMBL" id="QGY05875.1"/>
    </source>
</evidence>
<dbReference type="SMART" id="SM00347">
    <property type="entry name" value="HTH_MARR"/>
    <property type="match status" value="1"/>
</dbReference>
<protein>
    <submittedName>
        <fullName evidence="3">Winged helix-turn-helix transcriptional regulator</fullName>
    </submittedName>
</protein>
<organism evidence="3 4">
    <name type="scientific">Methylobacterium mesophilicum SR1.6/6</name>
    <dbReference type="NCBI Taxonomy" id="908290"/>
    <lineage>
        <taxon>Bacteria</taxon>
        <taxon>Pseudomonadati</taxon>
        <taxon>Pseudomonadota</taxon>
        <taxon>Alphaproteobacteria</taxon>
        <taxon>Hyphomicrobiales</taxon>
        <taxon>Methylobacteriaceae</taxon>
        <taxon>Methylobacterium</taxon>
    </lineage>
</organism>
<feature type="compositionally biased region" description="Basic and acidic residues" evidence="1">
    <location>
        <begin position="189"/>
        <end position="198"/>
    </location>
</feature>
<evidence type="ECO:0000256" key="1">
    <source>
        <dbReference type="SAM" id="MobiDB-lite"/>
    </source>
</evidence>
<dbReference type="InterPro" id="IPR036390">
    <property type="entry name" value="WH_DNA-bd_sf"/>
</dbReference>
<dbReference type="PANTHER" id="PTHR33164">
    <property type="entry name" value="TRANSCRIPTIONAL REGULATOR, MARR FAMILY"/>
    <property type="match status" value="1"/>
</dbReference>
<dbReference type="InterPro" id="IPR039422">
    <property type="entry name" value="MarR/SlyA-like"/>
</dbReference>
<dbReference type="GO" id="GO:0003700">
    <property type="term" value="F:DNA-binding transcription factor activity"/>
    <property type="evidence" value="ECO:0007669"/>
    <property type="project" value="InterPro"/>
</dbReference>
<dbReference type="Pfam" id="PF12802">
    <property type="entry name" value="MarR_2"/>
    <property type="match status" value="1"/>
</dbReference>
<gene>
    <name evidence="3" type="ORF">MMSR116_31260</name>
</gene>
<dbReference type="Gene3D" id="1.10.10.10">
    <property type="entry name" value="Winged helix-like DNA-binding domain superfamily/Winged helix DNA-binding domain"/>
    <property type="match status" value="1"/>
</dbReference>
<feature type="compositionally biased region" description="Low complexity" evidence="1">
    <location>
        <begin position="168"/>
        <end position="181"/>
    </location>
</feature>
<sequence>MGDVPKLVRPLPRGEYRLLDNITFNIGRLASSYNRSAVRYYLRHFDLSVAEVHVLNVIGHYEPVLAVDVAGTALMDKGLVSRAVAKLTEVGLVARSADAADGRRQILTLTRSGRVTWSGVWGAKQRRHHRFLETLTEAETEQLFGILARLQDNADRVEREEAAEGGEARVAVRGRAPGAPVDLAPFVPDGERRQRGRS</sequence>
<feature type="domain" description="HTH marR-type" evidence="2">
    <location>
        <begin position="19"/>
        <end position="152"/>
    </location>
</feature>
<dbReference type="PANTHER" id="PTHR33164:SF57">
    <property type="entry name" value="MARR-FAMILY TRANSCRIPTIONAL REGULATOR"/>
    <property type="match status" value="1"/>
</dbReference>
<proteinExistence type="predicted"/>
<dbReference type="SUPFAM" id="SSF46785">
    <property type="entry name" value="Winged helix' DNA-binding domain"/>
    <property type="match status" value="1"/>
</dbReference>
<name>A0A6B9G1R6_9HYPH</name>
<dbReference type="EMBL" id="CP043538">
    <property type="protein sequence ID" value="QGY05875.1"/>
    <property type="molecule type" value="Genomic_DNA"/>
</dbReference>
<accession>A0A6B9G1R6</accession>
<feature type="region of interest" description="Disordered" evidence="1">
    <location>
        <begin position="161"/>
        <end position="198"/>
    </location>
</feature>
<reference evidence="3 4" key="2">
    <citation type="journal article" date="2013" name="Genome Announc.">
        <title>Draft Genome Sequence of Methylobacterium mesophilicum Strain SR1.6/6, Isolated from Citrus sinensis.</title>
        <authorList>
            <person name="Marinho Almeida D."/>
            <person name="Dini-Andreote F."/>
            <person name="Camargo Neves A.A."/>
            <person name="Juca Ramos R.T."/>
            <person name="Andreote F.D."/>
            <person name="Carneiro A.R."/>
            <person name="Oliveira de Souza Lima A."/>
            <person name="Caracciolo Gomes de Sa P.H."/>
            <person name="Ribeiro Barbosa M.S."/>
            <person name="Araujo W.L."/>
            <person name="Silva A."/>
        </authorList>
    </citation>
    <scope>NUCLEOTIDE SEQUENCE [LARGE SCALE GENOMIC DNA]</scope>
    <source>
        <strain evidence="3 4">SR1.6/6</strain>
    </source>
</reference>
<evidence type="ECO:0000259" key="2">
    <source>
        <dbReference type="PROSITE" id="PS50995"/>
    </source>
</evidence>
<dbReference type="AlphaFoldDB" id="A0A6B9G1R6"/>
<evidence type="ECO:0000313" key="4">
    <source>
        <dbReference type="Proteomes" id="UP000012488"/>
    </source>
</evidence>
<dbReference type="InterPro" id="IPR036388">
    <property type="entry name" value="WH-like_DNA-bd_sf"/>
</dbReference>
<reference evidence="3 4" key="1">
    <citation type="journal article" date="2012" name="Genet. Mol. Biol.">
        <title>Analysis of 16S rRNA and mxaF genes revealing insights into Methylobacterium niche-specific plant association.</title>
        <authorList>
            <person name="Dourado M.N."/>
            <person name="Andreote F.D."/>
            <person name="Dini-Andreote F."/>
            <person name="Conti R."/>
            <person name="Araujo J.M."/>
            <person name="Araujo W.L."/>
        </authorList>
    </citation>
    <scope>NUCLEOTIDE SEQUENCE [LARGE SCALE GENOMIC DNA]</scope>
    <source>
        <strain evidence="3 4">SR1.6/6</strain>
    </source>
</reference>
<dbReference type="RefSeq" id="WP_010686995.1">
    <property type="nucleotide sequence ID" value="NZ_CP043538.1"/>
</dbReference>
<dbReference type="InterPro" id="IPR000835">
    <property type="entry name" value="HTH_MarR-typ"/>
</dbReference>
<dbReference type="KEGG" id="mmes:MMSR116_31260"/>
<dbReference type="PROSITE" id="PS50995">
    <property type="entry name" value="HTH_MARR_2"/>
    <property type="match status" value="1"/>
</dbReference>
<dbReference type="OrthoDB" id="8906692at2"/>
<dbReference type="GO" id="GO:0006950">
    <property type="term" value="P:response to stress"/>
    <property type="evidence" value="ECO:0007669"/>
    <property type="project" value="TreeGrafter"/>
</dbReference>